<proteinExistence type="predicted"/>
<dbReference type="EMBL" id="RWJN01000264">
    <property type="protein sequence ID" value="TCD63955.1"/>
    <property type="molecule type" value="Genomic_DNA"/>
</dbReference>
<dbReference type="Proteomes" id="UP000292702">
    <property type="component" value="Unassembled WGS sequence"/>
</dbReference>
<accession>A0A4R0REF3</accession>
<dbReference type="OrthoDB" id="2803993at2759"/>
<protein>
    <submittedName>
        <fullName evidence="1">Uncharacterized protein</fullName>
    </submittedName>
</protein>
<gene>
    <name evidence="1" type="ORF">EIP91_004723</name>
</gene>
<name>A0A4R0REF3_9APHY</name>
<dbReference type="AlphaFoldDB" id="A0A4R0REF3"/>
<evidence type="ECO:0000313" key="1">
    <source>
        <dbReference type="EMBL" id="TCD63955.1"/>
    </source>
</evidence>
<organism evidence="1 2">
    <name type="scientific">Steccherinum ochraceum</name>
    <dbReference type="NCBI Taxonomy" id="92696"/>
    <lineage>
        <taxon>Eukaryota</taxon>
        <taxon>Fungi</taxon>
        <taxon>Dikarya</taxon>
        <taxon>Basidiomycota</taxon>
        <taxon>Agaricomycotina</taxon>
        <taxon>Agaricomycetes</taxon>
        <taxon>Polyporales</taxon>
        <taxon>Steccherinaceae</taxon>
        <taxon>Steccherinum</taxon>
    </lineage>
</organism>
<evidence type="ECO:0000313" key="2">
    <source>
        <dbReference type="Proteomes" id="UP000292702"/>
    </source>
</evidence>
<reference evidence="1 2" key="1">
    <citation type="submission" date="2018-11" db="EMBL/GenBank/DDBJ databases">
        <title>Genome assembly of Steccherinum ochraceum LE-BIN_3174, the white-rot fungus of the Steccherinaceae family (The Residual Polyporoid clade, Polyporales, Basidiomycota).</title>
        <authorList>
            <person name="Fedorova T.V."/>
            <person name="Glazunova O.A."/>
            <person name="Landesman E.O."/>
            <person name="Moiseenko K.V."/>
            <person name="Psurtseva N.V."/>
            <person name="Savinova O.S."/>
            <person name="Shakhova N.V."/>
            <person name="Tyazhelova T.V."/>
            <person name="Vasina D.V."/>
        </authorList>
    </citation>
    <scope>NUCLEOTIDE SEQUENCE [LARGE SCALE GENOMIC DNA]</scope>
    <source>
        <strain evidence="1 2">LE-BIN_3174</strain>
    </source>
</reference>
<comment type="caution">
    <text evidence="1">The sequence shown here is derived from an EMBL/GenBank/DDBJ whole genome shotgun (WGS) entry which is preliminary data.</text>
</comment>
<keyword evidence="2" id="KW-1185">Reference proteome</keyword>
<sequence length="185" mass="20019">MLRSMWRERVKLLNSSPNTQLFEVGPSGTLVGGDIALCKAQEGYAVSVIGLKPGIWHVALSDSTSDAKTVLLRWVAPGSLNPDNLPPSLPNPVFTTVSPPQVVGAYTVDGGIHGLLDRDSLTQLIRVERNNRDYVLEAISDYWLWGKNLSVQVGFVVGSADGPYKITARKHNGLVVELSVIPDTT</sequence>